<evidence type="ECO:0000313" key="3">
    <source>
        <dbReference type="Proteomes" id="UP001529510"/>
    </source>
</evidence>
<keyword evidence="3" id="KW-1185">Reference proteome</keyword>
<feature type="region of interest" description="Disordered" evidence="1">
    <location>
        <begin position="57"/>
        <end position="125"/>
    </location>
</feature>
<accession>A0ABD0NMK7</accession>
<feature type="compositionally biased region" description="Low complexity" evidence="1">
    <location>
        <begin position="84"/>
        <end position="105"/>
    </location>
</feature>
<gene>
    <name evidence="2" type="ORF">M9458_041817</name>
</gene>
<feature type="compositionally biased region" description="Polar residues" evidence="1">
    <location>
        <begin position="57"/>
        <end position="83"/>
    </location>
</feature>
<protein>
    <submittedName>
        <fullName evidence="2">Uncharacterized protein</fullName>
    </submittedName>
</protein>
<dbReference type="EMBL" id="JAMKFB020000021">
    <property type="protein sequence ID" value="KAL0162421.1"/>
    <property type="molecule type" value="Genomic_DNA"/>
</dbReference>
<proteinExistence type="predicted"/>
<evidence type="ECO:0000256" key="1">
    <source>
        <dbReference type="SAM" id="MobiDB-lite"/>
    </source>
</evidence>
<feature type="non-terminal residue" evidence="2">
    <location>
        <position position="125"/>
    </location>
</feature>
<name>A0ABD0NMK7_CIRMR</name>
<organism evidence="2 3">
    <name type="scientific">Cirrhinus mrigala</name>
    <name type="common">Mrigala</name>
    <dbReference type="NCBI Taxonomy" id="683832"/>
    <lineage>
        <taxon>Eukaryota</taxon>
        <taxon>Metazoa</taxon>
        <taxon>Chordata</taxon>
        <taxon>Craniata</taxon>
        <taxon>Vertebrata</taxon>
        <taxon>Euteleostomi</taxon>
        <taxon>Actinopterygii</taxon>
        <taxon>Neopterygii</taxon>
        <taxon>Teleostei</taxon>
        <taxon>Ostariophysi</taxon>
        <taxon>Cypriniformes</taxon>
        <taxon>Cyprinidae</taxon>
        <taxon>Labeoninae</taxon>
        <taxon>Labeonini</taxon>
        <taxon>Cirrhinus</taxon>
    </lineage>
</organism>
<comment type="caution">
    <text evidence="2">The sequence shown here is derived from an EMBL/GenBank/DDBJ whole genome shotgun (WGS) entry which is preliminary data.</text>
</comment>
<dbReference type="AlphaFoldDB" id="A0ABD0NMK7"/>
<sequence length="125" mass="11928">MPVLPPALASSSSSIVVCQPLCSPSAHYLCGGLTVGLQVSIGVTAGGPPVSASSLRVQDSASACQPSGSTMAPSSLLSTVARQSTGSTGLPPSSGSVSGSSATVARPPGVVSPFSSMAPPSVSST</sequence>
<evidence type="ECO:0000313" key="2">
    <source>
        <dbReference type="EMBL" id="KAL0162421.1"/>
    </source>
</evidence>
<reference evidence="2 3" key="1">
    <citation type="submission" date="2024-05" db="EMBL/GenBank/DDBJ databases">
        <title>Genome sequencing and assembly of Indian major carp, Cirrhinus mrigala (Hamilton, 1822).</title>
        <authorList>
            <person name="Mohindra V."/>
            <person name="Chowdhury L.M."/>
            <person name="Lal K."/>
            <person name="Jena J.K."/>
        </authorList>
    </citation>
    <scope>NUCLEOTIDE SEQUENCE [LARGE SCALE GENOMIC DNA]</scope>
    <source>
        <strain evidence="2">CM1030</strain>
        <tissue evidence="2">Blood</tissue>
    </source>
</reference>
<dbReference type="Proteomes" id="UP001529510">
    <property type="component" value="Unassembled WGS sequence"/>
</dbReference>